<dbReference type="InterPro" id="IPR042178">
    <property type="entry name" value="Serpin_sf_1"/>
</dbReference>
<accession>A0A482VTJ9</accession>
<proteinExistence type="inferred from homology"/>
<dbReference type="PANTHER" id="PTHR11461:SF211">
    <property type="entry name" value="GH10112P-RELATED"/>
    <property type="match status" value="1"/>
</dbReference>
<dbReference type="InterPro" id="IPR023796">
    <property type="entry name" value="Serpin_dom"/>
</dbReference>
<comment type="caution">
    <text evidence="6">The sequence shown here is derived from an EMBL/GenBank/DDBJ whole genome shotgun (WGS) entry which is preliminary data.</text>
</comment>
<dbReference type="GO" id="GO:0005615">
    <property type="term" value="C:extracellular space"/>
    <property type="evidence" value="ECO:0007669"/>
    <property type="project" value="InterPro"/>
</dbReference>
<evidence type="ECO:0000313" key="7">
    <source>
        <dbReference type="Proteomes" id="UP000292052"/>
    </source>
</evidence>
<dbReference type="GO" id="GO:0004867">
    <property type="term" value="F:serine-type endopeptidase inhibitor activity"/>
    <property type="evidence" value="ECO:0007669"/>
    <property type="project" value="UniProtKB-KW"/>
</dbReference>
<dbReference type="OrthoDB" id="671595at2759"/>
<dbReference type="AlphaFoldDB" id="A0A482VTJ9"/>
<dbReference type="Pfam" id="PF00079">
    <property type="entry name" value="Serpin"/>
    <property type="match status" value="3"/>
</dbReference>
<keyword evidence="2" id="KW-0646">Protease inhibitor</keyword>
<dbReference type="Proteomes" id="UP000292052">
    <property type="component" value="Unassembled WGS sequence"/>
</dbReference>
<dbReference type="Gene3D" id="2.30.39.10">
    <property type="entry name" value="Alpha-1-antitrypsin, domain 1"/>
    <property type="match status" value="2"/>
</dbReference>
<dbReference type="SUPFAM" id="SSF56574">
    <property type="entry name" value="Serpins"/>
    <property type="match status" value="2"/>
</dbReference>
<evidence type="ECO:0000259" key="5">
    <source>
        <dbReference type="SMART" id="SM00093"/>
    </source>
</evidence>
<evidence type="ECO:0000313" key="6">
    <source>
        <dbReference type="EMBL" id="RZC36281.1"/>
    </source>
</evidence>
<reference evidence="6 7" key="1">
    <citation type="submission" date="2017-03" db="EMBL/GenBank/DDBJ databases">
        <title>Genome of the blue death feigning beetle - Asbolus verrucosus.</title>
        <authorList>
            <person name="Rider S.D."/>
        </authorList>
    </citation>
    <scope>NUCLEOTIDE SEQUENCE [LARGE SCALE GENOMIC DNA]</scope>
    <source>
        <strain evidence="6">Butters</strain>
        <tissue evidence="6">Head and leg muscle</tissue>
    </source>
</reference>
<feature type="domain" description="Serpin" evidence="5">
    <location>
        <begin position="1"/>
        <end position="271"/>
    </location>
</feature>
<organism evidence="6 7">
    <name type="scientific">Asbolus verrucosus</name>
    <name type="common">Desert ironclad beetle</name>
    <dbReference type="NCBI Taxonomy" id="1661398"/>
    <lineage>
        <taxon>Eukaryota</taxon>
        <taxon>Metazoa</taxon>
        <taxon>Ecdysozoa</taxon>
        <taxon>Arthropoda</taxon>
        <taxon>Hexapoda</taxon>
        <taxon>Insecta</taxon>
        <taxon>Pterygota</taxon>
        <taxon>Neoptera</taxon>
        <taxon>Endopterygota</taxon>
        <taxon>Coleoptera</taxon>
        <taxon>Polyphaga</taxon>
        <taxon>Cucujiformia</taxon>
        <taxon>Tenebrionidae</taxon>
        <taxon>Pimeliinae</taxon>
        <taxon>Asbolus</taxon>
    </lineage>
</organism>
<evidence type="ECO:0000256" key="2">
    <source>
        <dbReference type="ARBA" id="ARBA00022690"/>
    </source>
</evidence>
<evidence type="ECO:0000256" key="4">
    <source>
        <dbReference type="RuleBase" id="RU000411"/>
    </source>
</evidence>
<dbReference type="InterPro" id="IPR000215">
    <property type="entry name" value="Serpin_fam"/>
</dbReference>
<feature type="non-terminal residue" evidence="6">
    <location>
        <position position="1"/>
    </location>
</feature>
<sequence length="347" mass="39096">EVVHKNEPNFLISPYSAETVLAFAQSGCKDETAQEIRNSLRLPNDNDNVEAGVKESLSVLQGNNLYTLHTANKMYVKEDFPIKQSFKQAATEIYHSDVENIDFTQSQKAAKTMNSWVEKQTNNKIKNLISPNILSKRTKTILINAIYFQGNWSNKFYDVGTQKKSFYKTNKEVLQVDTMHHYRQWFNYYESADLDAKFLEMPFAAFDANEADLSGIAGEKGDLIISDVLQKTYIDVEEGGVEAAAATYVETALAFAHSGCKEKTALEIRKSLHLSGDGEKIESAVKESISILNEKKPYTLQTANKMYDKEGYSIKEIFKKTATEIYGADVENINFEQSIEAATSMND</sequence>
<dbReference type="Gene3D" id="3.30.497.10">
    <property type="entry name" value="Antithrombin, subunit I, domain 2"/>
    <property type="match status" value="3"/>
</dbReference>
<dbReference type="InterPro" id="IPR042185">
    <property type="entry name" value="Serpin_sf_2"/>
</dbReference>
<protein>
    <submittedName>
        <fullName evidence="6">Serpin domain containing protein</fullName>
    </submittedName>
</protein>
<dbReference type="EMBL" id="QDEB01063552">
    <property type="protein sequence ID" value="RZC36281.1"/>
    <property type="molecule type" value="Genomic_DNA"/>
</dbReference>
<gene>
    <name evidence="6" type="ORF">BDFB_008903</name>
</gene>
<comment type="similarity">
    <text evidence="1 4">Belongs to the serpin family.</text>
</comment>
<name>A0A482VTJ9_ASBVE</name>
<dbReference type="InterPro" id="IPR036186">
    <property type="entry name" value="Serpin_sf"/>
</dbReference>
<keyword evidence="7" id="KW-1185">Reference proteome</keyword>
<keyword evidence="3" id="KW-0722">Serine protease inhibitor</keyword>
<evidence type="ECO:0000256" key="3">
    <source>
        <dbReference type="ARBA" id="ARBA00022900"/>
    </source>
</evidence>
<dbReference type="SMART" id="SM00093">
    <property type="entry name" value="SERPIN"/>
    <property type="match status" value="1"/>
</dbReference>
<dbReference type="PANTHER" id="PTHR11461">
    <property type="entry name" value="SERINE PROTEASE INHIBITOR, SERPIN"/>
    <property type="match status" value="1"/>
</dbReference>
<evidence type="ECO:0000256" key="1">
    <source>
        <dbReference type="ARBA" id="ARBA00009500"/>
    </source>
</evidence>